<evidence type="ECO:0000256" key="14">
    <source>
        <dbReference type="RuleBase" id="RU000504"/>
    </source>
</evidence>
<evidence type="ECO:0000256" key="11">
    <source>
        <dbReference type="ARBA" id="ARBA00023152"/>
    </source>
</evidence>
<dbReference type="Gramene" id="KCW47893">
    <property type="protein sequence ID" value="KCW47893"/>
    <property type="gene ID" value="EUGRSUZ_K01637"/>
</dbReference>
<sequence length="529" mass="57886">MQGGQLIVEENTKLLSVLTPSKPSYIQSLTKIIGTLGPNSRSIEVIEACLKAGMSVARFDFSWLDGDYHQETLENLRMAMKNTRKLCAIMLDTTGPELQVCNKTGNPVDFKADSHITVTSDLSKEFCAEVLPVDYADLAKMVRKGDTVYLGQHLFTGHETTSVWLEVLETKGQDVICLVKNSATLAGSMFTVYVSNVPINLPTLTEHDKQVISKWGSRNNVDFISLSYTCHAEDVKELRDFLKKQNLSETQIYAKVETVEGMKHFDEILQEADGIIFGRGNLGIDLPPEKVFLFQKYAVNKCNIVGKPVVITRVVDSMTGNLRPTRAEATDVANAVLDGADGIMLGAETLRGLYPVESIKIVGKICAEAENVYNYTLNFKRIIRHVEEPMSYAESVASSAVRSAVKVNAAIIVVFTSSGRAARLIAKYRPHVPVVAIVTPRLQANSLKWTFSGAAQARQLLGVRGVYPILGSPDNVASGSSIEEPGLRLAIEHGRSVGLLKSSDRIVVFQKIGDSAVVKIVEVQGQLLV</sequence>
<dbReference type="GO" id="GO:0016301">
    <property type="term" value="F:kinase activity"/>
    <property type="evidence" value="ECO:0007669"/>
    <property type="project" value="UniProtKB-KW"/>
</dbReference>
<keyword evidence="6" id="KW-0479">Metal-binding</keyword>
<dbReference type="EMBL" id="KK198763">
    <property type="protein sequence ID" value="KCW47894.1"/>
    <property type="molecule type" value="Genomic_DNA"/>
</dbReference>
<dbReference type="UniPathway" id="UPA00109">
    <property type="reaction ID" value="UER00188"/>
</dbReference>
<feature type="domain" description="Pyruvate kinase C-terminal" evidence="16">
    <location>
        <begin position="394"/>
        <end position="512"/>
    </location>
</feature>
<comment type="catalytic activity">
    <reaction evidence="13 14">
        <text>pyruvate + ATP = phosphoenolpyruvate + ADP + H(+)</text>
        <dbReference type="Rhea" id="RHEA:18157"/>
        <dbReference type="ChEBI" id="CHEBI:15361"/>
        <dbReference type="ChEBI" id="CHEBI:15378"/>
        <dbReference type="ChEBI" id="CHEBI:30616"/>
        <dbReference type="ChEBI" id="CHEBI:58702"/>
        <dbReference type="ChEBI" id="CHEBI:456216"/>
        <dbReference type="EC" id="2.7.1.40"/>
    </reaction>
</comment>
<dbReference type="SUPFAM" id="SSF52935">
    <property type="entry name" value="PK C-terminal domain-like"/>
    <property type="match status" value="1"/>
</dbReference>
<dbReference type="GO" id="GO:0004743">
    <property type="term" value="F:pyruvate kinase activity"/>
    <property type="evidence" value="ECO:0000318"/>
    <property type="project" value="GO_Central"/>
</dbReference>
<evidence type="ECO:0000256" key="9">
    <source>
        <dbReference type="ARBA" id="ARBA00022840"/>
    </source>
</evidence>
<evidence type="ECO:0000259" key="16">
    <source>
        <dbReference type="Pfam" id="PF02887"/>
    </source>
</evidence>
<dbReference type="Gene3D" id="3.40.1380.20">
    <property type="entry name" value="Pyruvate kinase, C-terminal domain"/>
    <property type="match status" value="1"/>
</dbReference>
<name>A0A059A2C5_EUCGR</name>
<dbReference type="PRINTS" id="PR01050">
    <property type="entry name" value="PYRUVTKNASE"/>
</dbReference>
<keyword evidence="11 14" id="KW-0324">Glycolysis</keyword>
<keyword evidence="5 14" id="KW-0808">Transferase</keyword>
<keyword evidence="10 14" id="KW-0460">Magnesium</keyword>
<evidence type="ECO:0000256" key="4">
    <source>
        <dbReference type="ARBA" id="ARBA00012142"/>
    </source>
</evidence>
<comment type="similarity">
    <text evidence="3 14">Belongs to the pyruvate kinase family.</text>
</comment>
<keyword evidence="8 14" id="KW-0418">Kinase</keyword>
<organism evidence="17">
    <name type="scientific">Eucalyptus grandis</name>
    <name type="common">Flooded gum</name>
    <dbReference type="NCBI Taxonomy" id="71139"/>
    <lineage>
        <taxon>Eukaryota</taxon>
        <taxon>Viridiplantae</taxon>
        <taxon>Streptophyta</taxon>
        <taxon>Embryophyta</taxon>
        <taxon>Tracheophyta</taxon>
        <taxon>Spermatophyta</taxon>
        <taxon>Magnoliopsida</taxon>
        <taxon>eudicotyledons</taxon>
        <taxon>Gunneridae</taxon>
        <taxon>Pentapetalae</taxon>
        <taxon>rosids</taxon>
        <taxon>malvids</taxon>
        <taxon>Myrtales</taxon>
        <taxon>Myrtaceae</taxon>
        <taxon>Myrtoideae</taxon>
        <taxon>Eucalypteae</taxon>
        <taxon>Eucalyptus</taxon>
    </lineage>
</organism>
<dbReference type="InterPro" id="IPR001697">
    <property type="entry name" value="Pyr_Knase"/>
</dbReference>
<dbReference type="InterPro" id="IPR011037">
    <property type="entry name" value="Pyrv_Knase-like_insert_dom_sf"/>
</dbReference>
<dbReference type="Gramene" id="KCW47894">
    <property type="protein sequence ID" value="KCW47894"/>
    <property type="gene ID" value="EUGRSUZ_K01637"/>
</dbReference>
<dbReference type="eggNOG" id="KOG2323">
    <property type="taxonomic scope" value="Eukaryota"/>
</dbReference>
<dbReference type="GO" id="GO:0030955">
    <property type="term" value="F:potassium ion binding"/>
    <property type="evidence" value="ECO:0007669"/>
    <property type="project" value="InterPro"/>
</dbReference>
<keyword evidence="9" id="KW-0067">ATP-binding</keyword>
<evidence type="ECO:0000256" key="8">
    <source>
        <dbReference type="ARBA" id="ARBA00022777"/>
    </source>
</evidence>
<dbReference type="InterPro" id="IPR015806">
    <property type="entry name" value="Pyrv_Knase_insert_dom_sf"/>
</dbReference>
<evidence type="ECO:0000256" key="1">
    <source>
        <dbReference type="ARBA" id="ARBA00001958"/>
    </source>
</evidence>
<evidence type="ECO:0000256" key="6">
    <source>
        <dbReference type="ARBA" id="ARBA00022723"/>
    </source>
</evidence>
<dbReference type="GO" id="GO:0005737">
    <property type="term" value="C:cytoplasm"/>
    <property type="evidence" value="ECO:0000318"/>
    <property type="project" value="GO_Central"/>
</dbReference>
<keyword evidence="7" id="KW-0547">Nucleotide-binding</keyword>
<dbReference type="GO" id="GO:0000287">
    <property type="term" value="F:magnesium ion binding"/>
    <property type="evidence" value="ECO:0007669"/>
    <property type="project" value="InterPro"/>
</dbReference>
<dbReference type="InterPro" id="IPR015795">
    <property type="entry name" value="Pyrv_Knase_C"/>
</dbReference>
<evidence type="ECO:0000313" key="17">
    <source>
        <dbReference type="EMBL" id="KCW47894.1"/>
    </source>
</evidence>
<dbReference type="PANTHER" id="PTHR11817">
    <property type="entry name" value="PYRUVATE KINASE"/>
    <property type="match status" value="1"/>
</dbReference>
<evidence type="ECO:0000259" key="15">
    <source>
        <dbReference type="Pfam" id="PF00224"/>
    </source>
</evidence>
<feature type="domain" description="Pyruvate kinase barrel" evidence="15">
    <location>
        <begin position="30"/>
        <end position="359"/>
    </location>
</feature>
<accession>A0A059A2C5</accession>
<dbReference type="Pfam" id="PF00224">
    <property type="entry name" value="PK"/>
    <property type="match status" value="1"/>
</dbReference>
<dbReference type="InterPro" id="IPR040442">
    <property type="entry name" value="Pyrv_kinase-like_dom_sf"/>
</dbReference>
<dbReference type="InterPro" id="IPR015813">
    <property type="entry name" value="Pyrv/PenolPyrv_kinase-like_dom"/>
</dbReference>
<dbReference type="OMA" id="AEACVWT"/>
<dbReference type="STRING" id="71139.A0A059A2C5"/>
<dbReference type="Gene3D" id="3.20.20.60">
    <property type="entry name" value="Phosphoenolpyruvate-binding domains"/>
    <property type="match status" value="1"/>
</dbReference>
<reference evidence="17" key="1">
    <citation type="submission" date="2013-07" db="EMBL/GenBank/DDBJ databases">
        <title>The genome of Eucalyptus grandis.</title>
        <authorList>
            <person name="Schmutz J."/>
            <person name="Hayes R."/>
            <person name="Myburg A."/>
            <person name="Tuskan G."/>
            <person name="Grattapaglia D."/>
            <person name="Rokhsar D.S."/>
        </authorList>
    </citation>
    <scope>NUCLEOTIDE SEQUENCE</scope>
    <source>
        <tissue evidence="17">Leaf extractions</tissue>
    </source>
</reference>
<dbReference type="SUPFAM" id="SSF51621">
    <property type="entry name" value="Phosphoenolpyruvate/pyruvate domain"/>
    <property type="match status" value="1"/>
</dbReference>
<dbReference type="EC" id="2.7.1.40" evidence="4 14"/>
<gene>
    <name evidence="17" type="ORF">EUGRSUZ_K01637</name>
</gene>
<dbReference type="FunFam" id="2.40.33.10:FF:000004">
    <property type="entry name" value="Pyruvate kinase"/>
    <property type="match status" value="1"/>
</dbReference>
<dbReference type="InterPro" id="IPR015793">
    <property type="entry name" value="Pyrv_Knase_brl"/>
</dbReference>
<dbReference type="Pfam" id="PF02887">
    <property type="entry name" value="PK_C"/>
    <property type="match status" value="1"/>
</dbReference>
<dbReference type="AlphaFoldDB" id="A0A059A2C5"/>
<evidence type="ECO:0000256" key="13">
    <source>
        <dbReference type="ARBA" id="ARBA00048152"/>
    </source>
</evidence>
<dbReference type="GO" id="GO:0006096">
    <property type="term" value="P:glycolytic process"/>
    <property type="evidence" value="ECO:0000318"/>
    <property type="project" value="GO_Central"/>
</dbReference>
<protein>
    <recommendedName>
        <fullName evidence="4 14">Pyruvate kinase</fullName>
        <ecNumber evidence="4 14">2.7.1.40</ecNumber>
    </recommendedName>
</protein>
<dbReference type="NCBIfam" id="TIGR01064">
    <property type="entry name" value="pyruv_kin"/>
    <property type="match status" value="1"/>
</dbReference>
<dbReference type="SUPFAM" id="SSF50800">
    <property type="entry name" value="PK beta-barrel domain-like"/>
    <property type="match status" value="1"/>
</dbReference>
<evidence type="ECO:0000256" key="7">
    <source>
        <dbReference type="ARBA" id="ARBA00022741"/>
    </source>
</evidence>
<evidence type="ECO:0000256" key="10">
    <source>
        <dbReference type="ARBA" id="ARBA00022842"/>
    </source>
</evidence>
<comment type="cofactor">
    <cofactor evidence="1">
        <name>K(+)</name>
        <dbReference type="ChEBI" id="CHEBI:29103"/>
    </cofactor>
</comment>
<proteinExistence type="inferred from homology"/>
<keyword evidence="12" id="KW-0670">Pyruvate</keyword>
<evidence type="ECO:0000256" key="12">
    <source>
        <dbReference type="ARBA" id="ARBA00023317"/>
    </source>
</evidence>
<evidence type="ECO:0000256" key="2">
    <source>
        <dbReference type="ARBA" id="ARBA00004997"/>
    </source>
</evidence>
<dbReference type="EMBL" id="KK198763">
    <property type="protein sequence ID" value="KCW47893.1"/>
    <property type="molecule type" value="Genomic_DNA"/>
</dbReference>
<dbReference type="GO" id="GO:0005524">
    <property type="term" value="F:ATP binding"/>
    <property type="evidence" value="ECO:0007669"/>
    <property type="project" value="UniProtKB-KW"/>
</dbReference>
<dbReference type="Gene3D" id="2.40.33.10">
    <property type="entry name" value="PK beta-barrel domain-like"/>
    <property type="match status" value="1"/>
</dbReference>
<evidence type="ECO:0000256" key="3">
    <source>
        <dbReference type="ARBA" id="ARBA00008663"/>
    </source>
</evidence>
<evidence type="ECO:0000256" key="5">
    <source>
        <dbReference type="ARBA" id="ARBA00022679"/>
    </source>
</evidence>
<dbReference type="InterPro" id="IPR036918">
    <property type="entry name" value="Pyrv_Knase_C_sf"/>
</dbReference>
<comment type="pathway">
    <text evidence="2 14">Carbohydrate degradation; glycolysis; pyruvate from D-glyceraldehyde 3-phosphate: step 5/5.</text>
</comment>